<dbReference type="RefSeq" id="WP_370875883.1">
    <property type="nucleotide sequence ID" value="NZ_JAUSUQ010000011.1"/>
</dbReference>
<evidence type="ECO:0000313" key="3">
    <source>
        <dbReference type="EMBL" id="MDQ0340071.1"/>
    </source>
</evidence>
<keyword evidence="3" id="KW-0436">Ligase</keyword>
<dbReference type="PANTHER" id="PTHR21621">
    <property type="entry name" value="RIBOSOMAL PROTEIN S6 MODIFICATION PROTEIN"/>
    <property type="match status" value="1"/>
</dbReference>
<accession>A0ABU0CUH4</accession>
<organism evidence="3 4">
    <name type="scientific">Caldalkalibacillus uzonensis</name>
    <dbReference type="NCBI Taxonomy" id="353224"/>
    <lineage>
        <taxon>Bacteria</taxon>
        <taxon>Bacillati</taxon>
        <taxon>Bacillota</taxon>
        <taxon>Bacilli</taxon>
        <taxon>Bacillales</taxon>
        <taxon>Bacillaceae</taxon>
        <taxon>Caldalkalibacillus</taxon>
    </lineage>
</organism>
<proteinExistence type="predicted"/>
<keyword evidence="1" id="KW-0547">Nucleotide-binding</keyword>
<protein>
    <submittedName>
        <fullName evidence="3">Ribosomal protein S6--L-glutamate ligase</fullName>
        <ecNumber evidence="3">6.3.2.-</ecNumber>
    </submittedName>
</protein>
<reference evidence="3 4" key="1">
    <citation type="submission" date="2023-07" db="EMBL/GenBank/DDBJ databases">
        <title>Genomic Encyclopedia of Type Strains, Phase IV (KMG-IV): sequencing the most valuable type-strain genomes for metagenomic binning, comparative biology and taxonomic classification.</title>
        <authorList>
            <person name="Goeker M."/>
        </authorList>
    </citation>
    <scope>NUCLEOTIDE SEQUENCE [LARGE SCALE GENOMIC DNA]</scope>
    <source>
        <strain evidence="3 4">DSM 17740</strain>
    </source>
</reference>
<dbReference type="EC" id="6.3.2.-" evidence="3"/>
<dbReference type="InterPro" id="IPR013651">
    <property type="entry name" value="ATP-grasp_RimK-type"/>
</dbReference>
<keyword evidence="3" id="KW-0689">Ribosomal protein</keyword>
<dbReference type="PANTHER" id="PTHR21621:SF0">
    <property type="entry name" value="BETA-CITRYLGLUTAMATE SYNTHASE B-RELATED"/>
    <property type="match status" value="1"/>
</dbReference>
<keyword evidence="4" id="KW-1185">Reference proteome</keyword>
<dbReference type="Proteomes" id="UP001232445">
    <property type="component" value="Unassembled WGS sequence"/>
</dbReference>
<evidence type="ECO:0000259" key="2">
    <source>
        <dbReference type="PROSITE" id="PS50975"/>
    </source>
</evidence>
<dbReference type="EMBL" id="JAUSUQ010000011">
    <property type="protein sequence ID" value="MDQ0340071.1"/>
    <property type="molecule type" value="Genomic_DNA"/>
</dbReference>
<dbReference type="GO" id="GO:0016874">
    <property type="term" value="F:ligase activity"/>
    <property type="evidence" value="ECO:0007669"/>
    <property type="project" value="UniProtKB-KW"/>
</dbReference>
<dbReference type="SUPFAM" id="SSF56059">
    <property type="entry name" value="Glutathione synthetase ATP-binding domain-like"/>
    <property type="match status" value="1"/>
</dbReference>
<name>A0ABU0CUH4_9BACI</name>
<feature type="domain" description="ATP-grasp" evidence="2">
    <location>
        <begin position="75"/>
        <end position="255"/>
    </location>
</feature>
<dbReference type="Pfam" id="PF08443">
    <property type="entry name" value="RimK"/>
    <property type="match status" value="1"/>
</dbReference>
<gene>
    <name evidence="3" type="ORF">J2S00_002866</name>
</gene>
<keyword evidence="1" id="KW-0067">ATP-binding</keyword>
<dbReference type="InterPro" id="IPR013815">
    <property type="entry name" value="ATP_grasp_subdomain_1"/>
</dbReference>
<keyword evidence="3" id="KW-0687">Ribonucleoprotein</keyword>
<evidence type="ECO:0000256" key="1">
    <source>
        <dbReference type="PROSITE-ProRule" id="PRU00409"/>
    </source>
</evidence>
<dbReference type="Gene3D" id="3.30.1490.20">
    <property type="entry name" value="ATP-grasp fold, A domain"/>
    <property type="match status" value="1"/>
</dbReference>
<sequence>MKLVTFQPMRTIGLPNVSYIKPEHLFKEKQTIAEADWILFPEYWQVNVLVYGLKKRIFPSIQSYHLGHNKVEMTRALWAVCPEHVPYTQILANTEANIEHILEEFPFPFIAKEVRNSMGRGVFLIESEAQLQDYARHNDILYVQEYLPIDRDLRITFVGDEVIGAYWRVGQEGHFLNNVAQGGTISFEHVPPGAIRLVETVAKQLGINHAGFDIAVVGERLYFLEFNVLFGNMGFRDNQQLIERKIWEYLLTHSSPDSPPFKPITPAPRAS</sequence>
<dbReference type="PROSITE" id="PS50975">
    <property type="entry name" value="ATP_GRASP"/>
    <property type="match status" value="1"/>
</dbReference>
<dbReference type="Gene3D" id="3.30.470.20">
    <property type="entry name" value="ATP-grasp fold, B domain"/>
    <property type="match status" value="1"/>
</dbReference>
<comment type="caution">
    <text evidence="3">The sequence shown here is derived from an EMBL/GenBank/DDBJ whole genome shotgun (WGS) entry which is preliminary data.</text>
</comment>
<evidence type="ECO:0000313" key="4">
    <source>
        <dbReference type="Proteomes" id="UP001232445"/>
    </source>
</evidence>
<dbReference type="GO" id="GO:0005840">
    <property type="term" value="C:ribosome"/>
    <property type="evidence" value="ECO:0007669"/>
    <property type="project" value="UniProtKB-KW"/>
</dbReference>
<dbReference type="InterPro" id="IPR011761">
    <property type="entry name" value="ATP-grasp"/>
</dbReference>